<dbReference type="AlphaFoldDB" id="A0A8T2NQ49"/>
<reference evidence="2" key="1">
    <citation type="thesis" date="2021" institute="BYU ScholarsArchive" country="Provo, UT, USA">
        <title>Applications of and Algorithms for Genome Assembly and Genomic Analyses with an Emphasis on Marine Teleosts.</title>
        <authorList>
            <person name="Pickett B.D."/>
        </authorList>
    </citation>
    <scope>NUCLEOTIDE SEQUENCE</scope>
    <source>
        <strain evidence="2">HI-2016</strain>
    </source>
</reference>
<gene>
    <name evidence="2" type="ORF">JZ751_025721</name>
</gene>
<dbReference type="Proteomes" id="UP000824540">
    <property type="component" value="Unassembled WGS sequence"/>
</dbReference>
<keyword evidence="3" id="KW-1185">Reference proteome</keyword>
<evidence type="ECO:0000256" key="1">
    <source>
        <dbReference type="SAM" id="MobiDB-lite"/>
    </source>
</evidence>
<comment type="caution">
    <text evidence="2">The sequence shown here is derived from an EMBL/GenBank/DDBJ whole genome shotgun (WGS) entry which is preliminary data.</text>
</comment>
<name>A0A8T2NQ49_9TELE</name>
<evidence type="ECO:0000313" key="3">
    <source>
        <dbReference type="Proteomes" id="UP000824540"/>
    </source>
</evidence>
<sequence length="92" mass="10362">MKLHSSERAFSVSCSWVKQDCRVSGHLSSRGRSGHPDTPEHWETEDDTPVAWTHSLSVTKLEEETMVSDPVWPSWSSSFGMVWYSNGSFVSS</sequence>
<feature type="region of interest" description="Disordered" evidence="1">
    <location>
        <begin position="25"/>
        <end position="47"/>
    </location>
</feature>
<dbReference type="EMBL" id="JAFBMS010000066">
    <property type="protein sequence ID" value="KAG9338487.1"/>
    <property type="molecule type" value="Genomic_DNA"/>
</dbReference>
<proteinExistence type="predicted"/>
<protein>
    <submittedName>
        <fullName evidence="2">Uncharacterized protein</fullName>
    </submittedName>
</protein>
<organism evidence="2 3">
    <name type="scientific">Albula glossodonta</name>
    <name type="common">roundjaw bonefish</name>
    <dbReference type="NCBI Taxonomy" id="121402"/>
    <lineage>
        <taxon>Eukaryota</taxon>
        <taxon>Metazoa</taxon>
        <taxon>Chordata</taxon>
        <taxon>Craniata</taxon>
        <taxon>Vertebrata</taxon>
        <taxon>Euteleostomi</taxon>
        <taxon>Actinopterygii</taxon>
        <taxon>Neopterygii</taxon>
        <taxon>Teleostei</taxon>
        <taxon>Albuliformes</taxon>
        <taxon>Albulidae</taxon>
        <taxon>Albula</taxon>
    </lineage>
</organism>
<evidence type="ECO:0000313" key="2">
    <source>
        <dbReference type="EMBL" id="KAG9338487.1"/>
    </source>
</evidence>
<accession>A0A8T2NQ49</accession>